<dbReference type="PANTHER" id="PTHR48228">
    <property type="entry name" value="SUCCINYL-COA--D-CITRAMALATE COA-TRANSFERASE"/>
    <property type="match status" value="1"/>
</dbReference>
<evidence type="ECO:0000313" key="2">
    <source>
        <dbReference type="EMBL" id="KAF4675504.1"/>
    </source>
</evidence>
<comment type="similarity">
    <text evidence="1">Belongs to the CoA-transferase III family.</text>
</comment>
<organism evidence="2 3">
    <name type="scientific">Perkinsus chesapeaki</name>
    <name type="common">Clam parasite</name>
    <name type="synonym">Perkinsus andrewsi</name>
    <dbReference type="NCBI Taxonomy" id="330153"/>
    <lineage>
        <taxon>Eukaryota</taxon>
        <taxon>Sar</taxon>
        <taxon>Alveolata</taxon>
        <taxon>Perkinsozoa</taxon>
        <taxon>Perkinsea</taxon>
        <taxon>Perkinsida</taxon>
        <taxon>Perkinsidae</taxon>
        <taxon>Perkinsus</taxon>
    </lineage>
</organism>
<dbReference type="Pfam" id="PF02515">
    <property type="entry name" value="CoA_transf_3"/>
    <property type="match status" value="1"/>
</dbReference>
<evidence type="ECO:0000256" key="1">
    <source>
        <dbReference type="ARBA" id="ARBA00008383"/>
    </source>
</evidence>
<accession>A0A7J6MVG1</accession>
<keyword evidence="3" id="KW-1185">Reference proteome</keyword>
<comment type="caution">
    <text evidence="2">The sequence shown here is derived from an EMBL/GenBank/DDBJ whole genome shotgun (WGS) entry which is preliminary data.</text>
</comment>
<dbReference type="PANTHER" id="PTHR48228:SF2">
    <property type="entry name" value="E-CINNAMOYL-COA:R-PHENYLLACTATE COA TRANSFERASE LARGE SUBUNIT"/>
    <property type="match status" value="1"/>
</dbReference>
<name>A0A7J6MVG1_PERCH</name>
<dbReference type="Proteomes" id="UP000591131">
    <property type="component" value="Unassembled WGS sequence"/>
</dbReference>
<gene>
    <name evidence="2" type="ORF">FOL47_007642</name>
</gene>
<sequence length="770" mass="84100">MTKRPALAALPRGIMENLRVLELSTYIAGPGAGLILAELGATVIKVETPAPEPGGVGGDPMRQLLLPFEAPRPHGSIFEMFNRGKESICLNLKKEKDMHLFWELLEEADVFITNVRIDSLCSLGLDHRSVCRKLPKLIYVLMTAWGTKGQGYQKPGYDIGAFWAASGATWLLHEEGSYSIFPLGLGDSTTACAAVSGTTIALYRRMHTGKGQLVDCSLLHVGAWAMAYEYVEGKPGRSGRREEQYIRLPDGEWLALLDARDVSRAKEAVKGCQKQEDGVKALDQKGIPSLPIMTGTIKYFEDLPNDPVIGPCLVKFPAFGKTSILAAIPFHLTGMKPPRCGAPVLNADEAAVRDRGFKDAGPRRFMPRDVTPAPTRALDGVVVVELSAGSGLAIRAAGAILADYGATVVTCNVLAGSQFERDKQAMTVAEIGELFRQGKVTGVLCEQSDAWLTENGLDVYLSEDSKMIVLKFTSGMGSDKDGIPQYHTDFAGWWVRSGMIGIVKGHGGHVLPRMPWHYGDLIISAQVCSGFLCGLLNRRMSDEGIGVSMNYIRSGMWSSAATFHSVKLTTCQIGVELPFDLYEISRPSLAPVIAVPTLCTLVLKNYEICRRTWPLITCNSHRTKDGVETGRGLKCFWKAMGPLHRARLLSAVSRGGKDYLWAKLSPFDHSSVVERAAPLLGYIFDVLESFIEGHTLEEMEHLDEVYGIWFTRINKPEEACRVEQAHDTGIWGTLGNGQKFVTSPFNLSDCPPIRSGQRVPAGVSNTVAKL</sequence>
<dbReference type="GO" id="GO:0003824">
    <property type="term" value="F:catalytic activity"/>
    <property type="evidence" value="ECO:0007669"/>
    <property type="project" value="InterPro"/>
</dbReference>
<dbReference type="InterPro" id="IPR003673">
    <property type="entry name" value="CoA-Trfase_fam_III"/>
</dbReference>
<dbReference type="AlphaFoldDB" id="A0A7J6MVG1"/>
<dbReference type="InterPro" id="IPR050509">
    <property type="entry name" value="CoA-transferase_III"/>
</dbReference>
<reference evidence="2 3" key="1">
    <citation type="submission" date="2020-04" db="EMBL/GenBank/DDBJ databases">
        <title>Perkinsus chesapeaki whole genome sequence.</title>
        <authorList>
            <person name="Bogema D.R."/>
        </authorList>
    </citation>
    <scope>NUCLEOTIDE SEQUENCE [LARGE SCALE GENOMIC DNA]</scope>
    <source>
        <strain evidence="2">ATCC PRA-425</strain>
    </source>
</reference>
<dbReference type="InterPro" id="IPR023606">
    <property type="entry name" value="CoA-Trfase_III_dom_1_sf"/>
</dbReference>
<dbReference type="OrthoDB" id="421515at2759"/>
<dbReference type="SUPFAM" id="SSF89796">
    <property type="entry name" value="CoA-transferase family III (CaiB/BaiF)"/>
    <property type="match status" value="2"/>
</dbReference>
<evidence type="ECO:0000313" key="3">
    <source>
        <dbReference type="Proteomes" id="UP000591131"/>
    </source>
</evidence>
<dbReference type="Gene3D" id="3.40.50.10540">
    <property type="entry name" value="Crotonobetainyl-coa:carnitine coa-transferase, domain 1"/>
    <property type="match status" value="1"/>
</dbReference>
<dbReference type="EMBL" id="JAAPAO010000046">
    <property type="protein sequence ID" value="KAF4675504.1"/>
    <property type="molecule type" value="Genomic_DNA"/>
</dbReference>
<proteinExistence type="inferred from homology"/>
<protein>
    <submittedName>
        <fullName evidence="2">Uncharacterized protein</fullName>
    </submittedName>
</protein>